<protein>
    <submittedName>
        <fullName evidence="1">Uncharacterized protein</fullName>
    </submittedName>
</protein>
<gene>
    <name evidence="1" type="ORF">CN97_07350</name>
</gene>
<organism evidence="1 2">
    <name type="scientific">Haematobacter massiliensis</name>
    <dbReference type="NCBI Taxonomy" id="195105"/>
    <lineage>
        <taxon>Bacteria</taxon>
        <taxon>Pseudomonadati</taxon>
        <taxon>Pseudomonadota</taxon>
        <taxon>Alphaproteobacteria</taxon>
        <taxon>Rhodobacterales</taxon>
        <taxon>Paracoccaceae</taxon>
        <taxon>Haematobacter</taxon>
    </lineage>
</organism>
<keyword evidence="2" id="KW-1185">Reference proteome</keyword>
<sequence>MIAVSHTAPAIRGERLHRSYFLIRLFCTAEVDRQSFEMDQQAAGGEMSRSAAVQLLHIRLPDGSLRCKVMRRRAELYCR</sequence>
<dbReference type="Proteomes" id="UP000028826">
    <property type="component" value="Unassembled WGS sequence"/>
</dbReference>
<evidence type="ECO:0000313" key="2">
    <source>
        <dbReference type="Proteomes" id="UP000028826"/>
    </source>
</evidence>
<dbReference type="AlphaFoldDB" id="A0A086YD93"/>
<reference evidence="1 2" key="1">
    <citation type="submission" date="2014-03" db="EMBL/GenBank/DDBJ databases">
        <title>Genome of Haematobacter massiliensis CCUG 47968.</title>
        <authorList>
            <person name="Wang D."/>
            <person name="Wang G."/>
        </authorList>
    </citation>
    <scope>NUCLEOTIDE SEQUENCE [LARGE SCALE GENOMIC DNA]</scope>
    <source>
        <strain evidence="1 2">CCUG 47968</strain>
    </source>
</reference>
<name>A0A086YD93_9RHOB</name>
<dbReference type="EMBL" id="JGYG01000001">
    <property type="protein sequence ID" value="KFI32243.1"/>
    <property type="molecule type" value="Genomic_DNA"/>
</dbReference>
<evidence type="ECO:0000313" key="1">
    <source>
        <dbReference type="EMBL" id="KFI32243.1"/>
    </source>
</evidence>
<comment type="caution">
    <text evidence="1">The sequence shown here is derived from an EMBL/GenBank/DDBJ whole genome shotgun (WGS) entry which is preliminary data.</text>
</comment>
<accession>A0A086YD93</accession>
<proteinExistence type="predicted"/>